<sequence>MRIEIATMKGEMPRLEPHLLPNEAAAFALNCTYERGVVAPMRSDLADVLLPIDSPKTLFLYAHTHWFTFSKPVSVIANPMAQDPYQRVYWTGQDKPKVTAQDIAVKQGVMPAAWYDMGVPRPLGQPVVTKVDASTGENPPEGELPAYDDEDRLYIQTYVTRFGEEGAPGEASQSVLIEKPGSTVTIQLAPLSASTHNVTHTRLYRSVSSSGEGDFLLVAELPISQTQYIDAARNINGPSLETWDYDMPDANLQGLCAMANGICAGFAGNEVMFSEAYLPYAWSKSNRGITDDDIVAIAPIETSLVVATKGKPYLFSGVTPSMITGMRLNIEQACVSAASMVVINGTAIYASPDGLVAISSSNTFVLSDAIIDRVTWQSFKPETIKAWAVEGQYVAQCEGGGFIFDLVSQSFTRISHRWAAAYHYLHKDALYVANGKQLAQWRNGSDVIAMEWMSKKFIVPQNVLVTCARIQCPSPELLAVSFIADDVEIYSLTFGELTNQPFRLPPVRAFQWQVKVTGSVKVERIILADTVSELY</sequence>
<proteinExistence type="predicted"/>
<protein>
    <submittedName>
        <fullName evidence="1">Uncharacterized protein</fullName>
    </submittedName>
</protein>
<organism evidence="1 2">
    <name type="scientific">Vibrio cholerae</name>
    <dbReference type="NCBI Taxonomy" id="666"/>
    <lineage>
        <taxon>Bacteria</taxon>
        <taxon>Pseudomonadati</taxon>
        <taxon>Pseudomonadota</taxon>
        <taxon>Gammaproteobacteria</taxon>
        <taxon>Vibrionales</taxon>
        <taxon>Vibrionaceae</taxon>
        <taxon>Vibrio</taxon>
    </lineage>
</organism>
<reference evidence="1 2" key="1">
    <citation type="journal article" date="2017" name="Emerg. Infect. Dis.">
        <title>Carbapenemase VCC-1-Producing Vibrio cholerae in Coastal Waters of Germany.</title>
        <authorList>
            <person name="Hammerl J.A."/>
            <person name="Jackel C."/>
            <person name="Bortolaia V."/>
            <person name="Schwartz K."/>
            <person name="Bier N."/>
            <person name="Hendriksen R.S."/>
            <person name="Guerra B."/>
            <person name="Strauch E."/>
        </authorList>
    </citation>
    <scope>NUCLEOTIDE SEQUENCE [LARGE SCALE GENOMIC DNA]</scope>
    <source>
        <strain evidence="1 2">VN-2825</strain>
    </source>
</reference>
<dbReference type="EMBL" id="MCBA01000035">
    <property type="protein sequence ID" value="RGP90563.1"/>
    <property type="molecule type" value="Genomic_DNA"/>
</dbReference>
<evidence type="ECO:0000313" key="2">
    <source>
        <dbReference type="Proteomes" id="UP000266701"/>
    </source>
</evidence>
<comment type="caution">
    <text evidence="1">The sequence shown here is derived from an EMBL/GenBank/DDBJ whole genome shotgun (WGS) entry which is preliminary data.</text>
</comment>
<accession>A0A395U0R4</accession>
<dbReference type="Proteomes" id="UP000266701">
    <property type="component" value="Unassembled WGS sequence"/>
</dbReference>
<name>A0A395U0R4_VIBCL</name>
<gene>
    <name evidence="1" type="ORF">BC353_08455</name>
</gene>
<evidence type="ECO:0000313" key="1">
    <source>
        <dbReference type="EMBL" id="RGP90563.1"/>
    </source>
</evidence>
<dbReference type="AlphaFoldDB" id="A0A395U0R4"/>